<dbReference type="EMBL" id="VUNG01000001">
    <property type="protein sequence ID" value="MST83159.1"/>
    <property type="molecule type" value="Genomic_DNA"/>
</dbReference>
<keyword evidence="2" id="KW-1185">Reference proteome</keyword>
<dbReference type="SUPFAM" id="SSF56935">
    <property type="entry name" value="Porins"/>
    <property type="match status" value="1"/>
</dbReference>
<name>A0A7K0KBC8_9BACT</name>
<organism evidence="1 2">
    <name type="scientific">Hallella mizrahii</name>
    <dbReference type="NCBI Taxonomy" id="2606637"/>
    <lineage>
        <taxon>Bacteria</taxon>
        <taxon>Pseudomonadati</taxon>
        <taxon>Bacteroidota</taxon>
        <taxon>Bacteroidia</taxon>
        <taxon>Bacteroidales</taxon>
        <taxon>Prevotellaceae</taxon>
        <taxon>Hallella</taxon>
    </lineage>
</organism>
<dbReference type="Proteomes" id="UP000438914">
    <property type="component" value="Unassembled WGS sequence"/>
</dbReference>
<protein>
    <recommendedName>
        <fullName evidence="3">Porin</fullName>
    </recommendedName>
</protein>
<comment type="caution">
    <text evidence="1">The sequence shown here is derived from an EMBL/GenBank/DDBJ whole genome shotgun (WGS) entry which is preliminary data.</text>
</comment>
<proteinExistence type="predicted"/>
<evidence type="ECO:0000313" key="1">
    <source>
        <dbReference type="EMBL" id="MST83159.1"/>
    </source>
</evidence>
<dbReference type="RefSeq" id="WP_154532474.1">
    <property type="nucleotide sequence ID" value="NZ_VUNG01000001.1"/>
</dbReference>
<accession>A0A7K0KBC8</accession>
<evidence type="ECO:0000313" key="2">
    <source>
        <dbReference type="Proteomes" id="UP000438914"/>
    </source>
</evidence>
<sequence>MACYIEVLAQDSTAQQRFTGYVMTEMNYGHRHGQEHPTLTDFPHLLANATLALGKGWSAVAEVEYERFRSEGVWINNFRSNYTTNKLYINKQWSEALNVKAGIIDIPVGTTNSGGPALTIYDPLSESTLMPMTWHEGGAAVWGRHGNVHYEVGAYVYPSAPLKHSRLLGAATRVGIEPLNGLDLSLSGFYGSAKEGMGQRDNPNLIEYDHAFHAAFDFTYLAHGWTIDGQLVASNTHDNKAAGLEAGYDLATCLGLPAFSIIPFARYDGYFHVSNIFCNKWTAGLNTSLPLGFTLKAEAAWMNPSNAKHTTMADISIGWQHEF</sequence>
<evidence type="ECO:0008006" key="3">
    <source>
        <dbReference type="Google" id="ProtNLM"/>
    </source>
</evidence>
<gene>
    <name evidence="1" type="ORF">FYJ73_00395</name>
</gene>
<reference evidence="1 2" key="1">
    <citation type="submission" date="2019-08" db="EMBL/GenBank/DDBJ databases">
        <title>In-depth cultivation of the pig gut microbiome towards novel bacterial diversity and tailored functional studies.</title>
        <authorList>
            <person name="Wylensek D."/>
            <person name="Hitch T.C.A."/>
            <person name="Clavel T."/>
        </authorList>
    </citation>
    <scope>NUCLEOTIDE SEQUENCE [LARGE SCALE GENOMIC DNA]</scope>
    <source>
        <strain evidence="1 2">LKV-178-WT-2A</strain>
    </source>
</reference>
<dbReference type="AlphaFoldDB" id="A0A7K0KBC8"/>